<organism evidence="1 2">
    <name type="scientific">Mycobacterium cookii</name>
    <dbReference type="NCBI Taxonomy" id="1775"/>
    <lineage>
        <taxon>Bacteria</taxon>
        <taxon>Bacillati</taxon>
        <taxon>Actinomycetota</taxon>
        <taxon>Actinomycetes</taxon>
        <taxon>Mycobacteriales</taxon>
        <taxon>Mycobacteriaceae</taxon>
        <taxon>Mycobacterium</taxon>
    </lineage>
</organism>
<dbReference type="InterPro" id="IPR016084">
    <property type="entry name" value="Haem_Oase-like_multi-hlx"/>
</dbReference>
<evidence type="ECO:0008006" key="3">
    <source>
        <dbReference type="Google" id="ProtNLM"/>
    </source>
</evidence>
<dbReference type="KEGG" id="mcoo:MCOO_28440"/>
<proteinExistence type="predicted"/>
<dbReference type="Gene3D" id="1.20.910.10">
    <property type="entry name" value="Heme oxygenase-like"/>
    <property type="match status" value="1"/>
</dbReference>
<dbReference type="Pfam" id="PF14518">
    <property type="entry name" value="Haem_oxygenas_2"/>
    <property type="match status" value="1"/>
</dbReference>
<dbReference type="SUPFAM" id="SSF48613">
    <property type="entry name" value="Heme oxygenase-like"/>
    <property type="match status" value="1"/>
</dbReference>
<keyword evidence="2" id="KW-1185">Reference proteome</keyword>
<name>A0A7I7KYN7_9MYCO</name>
<dbReference type="EMBL" id="AP022569">
    <property type="protein sequence ID" value="BBX46829.1"/>
    <property type="molecule type" value="Genomic_DNA"/>
</dbReference>
<dbReference type="AlphaFoldDB" id="A0A7I7KYN7"/>
<evidence type="ECO:0000313" key="1">
    <source>
        <dbReference type="EMBL" id="BBX46829.1"/>
    </source>
</evidence>
<gene>
    <name evidence="1" type="ORF">MCOO_28440</name>
</gene>
<reference evidence="1 2" key="1">
    <citation type="journal article" date="2019" name="Emerg. Microbes Infect.">
        <title>Comprehensive subspecies identification of 175 nontuberculous mycobacteria species based on 7547 genomic profiles.</title>
        <authorList>
            <person name="Matsumoto Y."/>
            <person name="Kinjo T."/>
            <person name="Motooka D."/>
            <person name="Nabeya D."/>
            <person name="Jung N."/>
            <person name="Uechi K."/>
            <person name="Horii T."/>
            <person name="Iida T."/>
            <person name="Fujita J."/>
            <person name="Nakamura S."/>
        </authorList>
    </citation>
    <scope>NUCLEOTIDE SEQUENCE [LARGE SCALE GENOMIC DNA]</scope>
    <source>
        <strain evidence="1 2">JCM 12404</strain>
    </source>
</reference>
<sequence>MRLARLTGTDSWVHIRVLELGTTIEPRLPAAHGPLSMAVRRSLTEPAPRDQLNRIGASVRDSDPYGLDLHLALYMCYELHYRGFAGVDPTWEWNPGLLYLRGQLERTFLAGVRRDVGPIEPSDTAEAEMASLSIESGDGAGPSYWLRDNGTWEQMREYFVHRSLYHLKEGDPHAWAIPRLVGQAKASFVAVEFDEYGAGHGPKVHQQLFADLLTAAGLDATYLAYLEVVPAESLAVVNLMSLFGLHRQFRGSAIGHFASTEITSSPGSRRLVEALQRLGAPPECVAFYREHVEADAVHEQVVRIDVVGDLVRREPHLDRDVVFGIRAHASVEDRLADALMASWKAGESSLRRPLS</sequence>
<protein>
    <recommendedName>
        <fullName evidence="3">Iron-containing redox enzyme family protein</fullName>
    </recommendedName>
</protein>
<dbReference type="SMART" id="SM01236">
    <property type="entry name" value="Haem_oxygenase_2"/>
    <property type="match status" value="1"/>
</dbReference>
<evidence type="ECO:0000313" key="2">
    <source>
        <dbReference type="Proteomes" id="UP000465866"/>
    </source>
</evidence>
<dbReference type="Proteomes" id="UP000465866">
    <property type="component" value="Chromosome"/>
</dbReference>
<accession>A0A7I7KYN7</accession>